<evidence type="ECO:0000259" key="7">
    <source>
        <dbReference type="PROSITE" id="PS51201"/>
    </source>
</evidence>
<evidence type="ECO:0000256" key="6">
    <source>
        <dbReference type="ARBA" id="ARBA00023065"/>
    </source>
</evidence>
<keyword evidence="6" id="KW-0406">Ion transport</keyword>
<accession>A0AAU8IGQ2</accession>
<dbReference type="SUPFAM" id="SSF51735">
    <property type="entry name" value="NAD(P)-binding Rossmann-fold domains"/>
    <property type="match status" value="1"/>
</dbReference>
<reference evidence="9" key="1">
    <citation type="submission" date="2024-06" db="EMBL/GenBank/DDBJ databases">
        <authorList>
            <person name="Fan A."/>
            <person name="Zhang F.Y."/>
            <person name="Zhang L."/>
        </authorList>
    </citation>
    <scope>NUCLEOTIDE SEQUENCE</scope>
    <source>
        <strain evidence="9">Y61</strain>
    </source>
</reference>
<dbReference type="Gene3D" id="3.30.70.1450">
    <property type="entry name" value="Regulator of K+ conductance, C-terminal domain"/>
    <property type="match status" value="1"/>
</dbReference>
<dbReference type="PROSITE" id="PS51201">
    <property type="entry name" value="RCK_N"/>
    <property type="match status" value="1"/>
</dbReference>
<keyword evidence="2" id="KW-0813">Transport</keyword>
<keyword evidence="4" id="KW-0630">Potassium</keyword>
<dbReference type="AlphaFoldDB" id="A0AAU8IGQ2"/>
<evidence type="ECO:0000259" key="8">
    <source>
        <dbReference type="PROSITE" id="PS51202"/>
    </source>
</evidence>
<dbReference type="PANTHER" id="PTHR43833">
    <property type="entry name" value="POTASSIUM CHANNEL PROTEIN 2-RELATED-RELATED"/>
    <property type="match status" value="1"/>
</dbReference>
<evidence type="ECO:0000256" key="2">
    <source>
        <dbReference type="ARBA" id="ARBA00022448"/>
    </source>
</evidence>
<gene>
    <name evidence="9" type="ORF">ABNN70_01190</name>
</gene>
<dbReference type="Pfam" id="PF02080">
    <property type="entry name" value="TrkA_C"/>
    <property type="match status" value="1"/>
</dbReference>
<dbReference type="EMBL" id="CP159510">
    <property type="protein sequence ID" value="XCJ17193.1"/>
    <property type="molecule type" value="Genomic_DNA"/>
</dbReference>
<evidence type="ECO:0000256" key="4">
    <source>
        <dbReference type="ARBA" id="ARBA00022958"/>
    </source>
</evidence>
<feature type="domain" description="RCK C-terminal" evidence="8">
    <location>
        <begin position="139"/>
        <end position="219"/>
    </location>
</feature>
<evidence type="ECO:0000256" key="5">
    <source>
        <dbReference type="ARBA" id="ARBA00023027"/>
    </source>
</evidence>
<dbReference type="InterPro" id="IPR006036">
    <property type="entry name" value="K_uptake_TrkA"/>
</dbReference>
<dbReference type="SUPFAM" id="SSF116726">
    <property type="entry name" value="TrkA C-terminal domain-like"/>
    <property type="match status" value="1"/>
</dbReference>
<dbReference type="InterPro" id="IPR003148">
    <property type="entry name" value="RCK_N"/>
</dbReference>
<name>A0AAU8IGQ2_9BACL</name>
<dbReference type="PANTHER" id="PTHR43833:SF5">
    <property type="entry name" value="TRK SYSTEM POTASSIUM UPTAKE PROTEIN TRKA"/>
    <property type="match status" value="1"/>
</dbReference>
<dbReference type="PROSITE" id="PS51202">
    <property type="entry name" value="RCK_C"/>
    <property type="match status" value="1"/>
</dbReference>
<dbReference type="Gene3D" id="3.40.50.720">
    <property type="entry name" value="NAD(P)-binding Rossmann-like Domain"/>
    <property type="match status" value="1"/>
</dbReference>
<organism evidence="9">
    <name type="scientific">Sporolactobacillus sp. Y61</name>
    <dbReference type="NCBI Taxonomy" id="3160863"/>
    <lineage>
        <taxon>Bacteria</taxon>
        <taxon>Bacillati</taxon>
        <taxon>Bacillota</taxon>
        <taxon>Bacilli</taxon>
        <taxon>Bacillales</taxon>
        <taxon>Sporolactobacillaceae</taxon>
        <taxon>Sporolactobacillus</taxon>
    </lineage>
</organism>
<dbReference type="InterPro" id="IPR006037">
    <property type="entry name" value="RCK_C"/>
</dbReference>
<keyword evidence="3" id="KW-0633">Potassium transport</keyword>
<dbReference type="RefSeq" id="WP_353948488.1">
    <property type="nucleotide sequence ID" value="NZ_CP159510.1"/>
</dbReference>
<dbReference type="GO" id="GO:0005886">
    <property type="term" value="C:plasma membrane"/>
    <property type="evidence" value="ECO:0007669"/>
    <property type="project" value="InterPro"/>
</dbReference>
<dbReference type="GO" id="GO:0015079">
    <property type="term" value="F:potassium ion transmembrane transporter activity"/>
    <property type="evidence" value="ECO:0007669"/>
    <property type="project" value="InterPro"/>
</dbReference>
<keyword evidence="5" id="KW-0520">NAD</keyword>
<dbReference type="InterPro" id="IPR050721">
    <property type="entry name" value="Trk_Ktr_HKT_K-transport"/>
</dbReference>
<protein>
    <recommendedName>
        <fullName evidence="1">Trk system potassium uptake protein TrkA</fullName>
    </recommendedName>
</protein>
<proteinExistence type="predicted"/>
<evidence type="ECO:0000256" key="3">
    <source>
        <dbReference type="ARBA" id="ARBA00022538"/>
    </source>
</evidence>
<dbReference type="InterPro" id="IPR036721">
    <property type="entry name" value="RCK_C_sf"/>
</dbReference>
<feature type="domain" description="RCK N-terminal" evidence="7">
    <location>
        <begin position="1"/>
        <end position="119"/>
    </location>
</feature>
<dbReference type="Pfam" id="PF02254">
    <property type="entry name" value="TrkA_N"/>
    <property type="match status" value="1"/>
</dbReference>
<dbReference type="InterPro" id="IPR036291">
    <property type="entry name" value="NAD(P)-bd_dom_sf"/>
</dbReference>
<evidence type="ECO:0000313" key="9">
    <source>
        <dbReference type="EMBL" id="XCJ17193.1"/>
    </source>
</evidence>
<evidence type="ECO:0000256" key="1">
    <source>
        <dbReference type="ARBA" id="ARBA00017378"/>
    </source>
</evidence>
<dbReference type="PRINTS" id="PR00335">
    <property type="entry name" value="KUPTAKETRKA"/>
</dbReference>
<sequence length="219" mass="23854">MKIIVIGGGQIGSYVARMMLASGNDVKIIEHREKLIKDIRHHFPDDLIIEGDEASPKVLEKAGISEADVLAAVTDADEINLVASTIAKFEFQTDRVIACVNNPKNDWLFTAEMGVDVKISQANLLARVIADQIDMDNMVTLMRLNHGDNSIVEVTVHGGAKADGFALKDIPIPNETVLIAIQRGNKNIVARGNTVLKAGDHILAYTKTADQGVLFELMR</sequence>